<dbReference type="Proteomes" id="UP001054821">
    <property type="component" value="Chromosome 2"/>
</dbReference>
<comment type="caution">
    <text evidence="1">The sequence shown here is derived from an EMBL/GenBank/DDBJ whole genome shotgun (WGS) entry which is preliminary data.</text>
</comment>
<organism evidence="1 2">
    <name type="scientific">Prunus dulcis</name>
    <name type="common">Almond</name>
    <name type="synonym">Amygdalus dulcis</name>
    <dbReference type="NCBI Taxonomy" id="3755"/>
    <lineage>
        <taxon>Eukaryota</taxon>
        <taxon>Viridiplantae</taxon>
        <taxon>Streptophyta</taxon>
        <taxon>Embryophyta</taxon>
        <taxon>Tracheophyta</taxon>
        <taxon>Spermatophyta</taxon>
        <taxon>Magnoliopsida</taxon>
        <taxon>eudicotyledons</taxon>
        <taxon>Gunneridae</taxon>
        <taxon>Pentapetalae</taxon>
        <taxon>rosids</taxon>
        <taxon>fabids</taxon>
        <taxon>Rosales</taxon>
        <taxon>Rosaceae</taxon>
        <taxon>Amygdaloideae</taxon>
        <taxon>Amygdaleae</taxon>
        <taxon>Prunus</taxon>
    </lineage>
</organism>
<keyword evidence="2" id="KW-1185">Reference proteome</keyword>
<dbReference type="EMBL" id="JAJFAZ020000002">
    <property type="protein sequence ID" value="KAI5344748.1"/>
    <property type="molecule type" value="Genomic_DNA"/>
</dbReference>
<protein>
    <submittedName>
        <fullName evidence="1">Uncharacterized protein</fullName>
    </submittedName>
</protein>
<gene>
    <name evidence="1" type="ORF">L3X38_012625</name>
</gene>
<evidence type="ECO:0000313" key="2">
    <source>
        <dbReference type="Proteomes" id="UP001054821"/>
    </source>
</evidence>
<reference evidence="1 2" key="1">
    <citation type="journal article" date="2022" name="G3 (Bethesda)">
        <title>Whole-genome sequence and methylome profiling of the almond [Prunus dulcis (Mill.) D.A. Webb] cultivar 'Nonpareil'.</title>
        <authorList>
            <person name="D'Amico-Willman K.M."/>
            <person name="Ouma W.Z."/>
            <person name="Meulia T."/>
            <person name="Sideli G.M."/>
            <person name="Gradziel T.M."/>
            <person name="Fresnedo-Ramirez J."/>
        </authorList>
    </citation>
    <scope>NUCLEOTIDE SEQUENCE [LARGE SCALE GENOMIC DNA]</scope>
    <source>
        <strain evidence="1">Clone GOH B32 T37-40</strain>
    </source>
</reference>
<sequence>MPGIDPEIACHRLNADPIHPLYCWSRISFNKKYLHRFLTEVRTLPGSKENSEICSRGRTMEEGFRVLGFGHAFLALCIPSPTSW</sequence>
<proteinExistence type="predicted"/>
<accession>A0AAD4WJM7</accession>
<name>A0AAD4WJM7_PRUDU</name>
<dbReference type="AlphaFoldDB" id="A0AAD4WJM7"/>
<evidence type="ECO:0000313" key="1">
    <source>
        <dbReference type="EMBL" id="KAI5344748.1"/>
    </source>
</evidence>